<gene>
    <name evidence="7" type="ORF">ACTIVE_4524</name>
</gene>
<feature type="transmembrane region" description="Helical" evidence="5">
    <location>
        <begin position="448"/>
        <end position="470"/>
    </location>
</feature>
<feature type="transmembrane region" description="Helical" evidence="5">
    <location>
        <begin position="284"/>
        <end position="307"/>
    </location>
</feature>
<dbReference type="InterPro" id="IPR011701">
    <property type="entry name" value="MFS"/>
</dbReference>
<evidence type="ECO:0000256" key="5">
    <source>
        <dbReference type="SAM" id="Phobius"/>
    </source>
</evidence>
<feature type="transmembrane region" description="Helical" evidence="5">
    <location>
        <begin position="181"/>
        <end position="200"/>
    </location>
</feature>
<evidence type="ECO:0000256" key="4">
    <source>
        <dbReference type="ARBA" id="ARBA00023136"/>
    </source>
</evidence>
<keyword evidence="8" id="KW-1185">Reference proteome</keyword>
<organism evidence="7 8">
    <name type="scientific">Actinomadura verrucosospora</name>
    <dbReference type="NCBI Taxonomy" id="46165"/>
    <lineage>
        <taxon>Bacteria</taxon>
        <taxon>Bacillati</taxon>
        <taxon>Actinomycetota</taxon>
        <taxon>Actinomycetes</taxon>
        <taxon>Streptosporangiales</taxon>
        <taxon>Thermomonosporaceae</taxon>
        <taxon>Actinomadura</taxon>
    </lineage>
</organism>
<accession>A0A7D3ZN45</accession>
<feature type="transmembrane region" description="Helical" evidence="5">
    <location>
        <begin position="92"/>
        <end position="111"/>
    </location>
</feature>
<evidence type="ECO:0000259" key="6">
    <source>
        <dbReference type="PROSITE" id="PS50850"/>
    </source>
</evidence>
<feature type="transmembrane region" description="Helical" evidence="5">
    <location>
        <begin position="373"/>
        <end position="398"/>
    </location>
</feature>
<keyword evidence="4 5" id="KW-0472">Membrane</keyword>
<comment type="subcellular location">
    <subcellularLocation>
        <location evidence="1">Cell membrane</location>
        <topology evidence="1">Multi-pass membrane protein</topology>
    </subcellularLocation>
</comment>
<dbReference type="Proteomes" id="UP000501240">
    <property type="component" value="Chromosome"/>
</dbReference>
<evidence type="ECO:0000256" key="2">
    <source>
        <dbReference type="ARBA" id="ARBA00022692"/>
    </source>
</evidence>
<feature type="transmembrane region" description="Helical" evidence="5">
    <location>
        <begin position="21"/>
        <end position="48"/>
    </location>
</feature>
<dbReference type="Pfam" id="PF07690">
    <property type="entry name" value="MFS_1"/>
    <property type="match status" value="1"/>
</dbReference>
<feature type="transmembrane region" description="Helical" evidence="5">
    <location>
        <begin position="154"/>
        <end position="175"/>
    </location>
</feature>
<feature type="transmembrane region" description="Helical" evidence="5">
    <location>
        <begin position="419"/>
        <end position="436"/>
    </location>
</feature>
<feature type="transmembrane region" description="Helical" evidence="5">
    <location>
        <begin position="244"/>
        <end position="263"/>
    </location>
</feature>
<dbReference type="AlphaFoldDB" id="A0A7D3ZN45"/>
<keyword evidence="3 5" id="KW-1133">Transmembrane helix</keyword>
<name>A0A7D3ZN45_ACTVE</name>
<dbReference type="RefSeq" id="WP_216857903.1">
    <property type="nucleotide sequence ID" value="NZ_CP053892.1"/>
</dbReference>
<evidence type="ECO:0000256" key="3">
    <source>
        <dbReference type="ARBA" id="ARBA00022989"/>
    </source>
</evidence>
<dbReference type="Gene3D" id="1.20.1720.10">
    <property type="entry name" value="Multidrug resistance protein D"/>
    <property type="match status" value="1"/>
</dbReference>
<feature type="transmembrane region" description="Helical" evidence="5">
    <location>
        <begin position="60"/>
        <end position="80"/>
    </location>
</feature>
<dbReference type="GO" id="GO:0022857">
    <property type="term" value="F:transmembrane transporter activity"/>
    <property type="evidence" value="ECO:0007669"/>
    <property type="project" value="InterPro"/>
</dbReference>
<keyword evidence="2 5" id="KW-0812">Transmembrane</keyword>
<dbReference type="PANTHER" id="PTHR42718">
    <property type="entry name" value="MAJOR FACILITATOR SUPERFAMILY MULTIDRUG TRANSPORTER MFSC"/>
    <property type="match status" value="1"/>
</dbReference>
<dbReference type="GO" id="GO:0005886">
    <property type="term" value="C:plasma membrane"/>
    <property type="evidence" value="ECO:0007669"/>
    <property type="project" value="UniProtKB-SubCell"/>
</dbReference>
<sequence>MSTTATPRAGRRPQDGAPAHAAPAGGLLVLLVGIFITTLDFFIVNVAIPDIQGDLHAGAAATQWVVAGFGLALGGGLITGGRLGDLVGRRRMYAAGLAAFTAASLACGLAPTAGTLIAARVAQGVAAALLMPQVLGIINGAFEGAARVRAFTAYGLTMGFGGVFGQLIGGALIQADVLGSGWRSIFLINVPIGVATLALVRRTVPATPAARGTRLDLAGTALVTLGLVALVLPLIEGRRLGWPAWTWFSFAGSAVLLAAFALWQRRSTAPLIAPALFRQRAFTVGIGIALAYQLAMASFFLYLALYLQQGRGLSALQSGLLFTALGAGYFAASTRAAAVAARIGRQVLALGAAVQAVGCLLLIDGVAQDGGVAWLIPGLALAGAGMGLVLAPMSALVLAGVGERHAASAAGVLSTFQQVGGAVGVAVVGIAFYTVLGGRPVPADVADAFQVALVPIIAFCAATAALAQLLPKPPRP</sequence>
<dbReference type="InterPro" id="IPR020846">
    <property type="entry name" value="MFS_dom"/>
</dbReference>
<feature type="transmembrane region" description="Helical" evidence="5">
    <location>
        <begin position="212"/>
        <end position="232"/>
    </location>
</feature>
<evidence type="ECO:0000313" key="7">
    <source>
        <dbReference type="EMBL" id="QKG22883.1"/>
    </source>
</evidence>
<dbReference type="PROSITE" id="PS50850">
    <property type="entry name" value="MFS"/>
    <property type="match status" value="1"/>
</dbReference>
<proteinExistence type="predicted"/>
<dbReference type="SUPFAM" id="SSF103473">
    <property type="entry name" value="MFS general substrate transporter"/>
    <property type="match status" value="1"/>
</dbReference>
<feature type="transmembrane region" description="Helical" evidence="5">
    <location>
        <begin position="319"/>
        <end position="340"/>
    </location>
</feature>
<protein>
    <submittedName>
        <fullName evidence="7">Putative drug resistance protein</fullName>
    </submittedName>
</protein>
<feature type="domain" description="Major facilitator superfamily (MFS) profile" evidence="6">
    <location>
        <begin position="26"/>
        <end position="476"/>
    </location>
</feature>
<evidence type="ECO:0000256" key="1">
    <source>
        <dbReference type="ARBA" id="ARBA00004651"/>
    </source>
</evidence>
<reference evidence="7 8" key="1">
    <citation type="submission" date="2020-05" db="EMBL/GenBank/DDBJ databases">
        <title>Actinomadura verrucosospora NRRL-B18236 (PFL_A860) Genome sequencing and assembly.</title>
        <authorList>
            <person name="Samborskyy M."/>
        </authorList>
    </citation>
    <scope>NUCLEOTIDE SEQUENCE [LARGE SCALE GENOMIC DNA]</scope>
    <source>
        <strain evidence="7 8">NRRL:B18236</strain>
    </source>
</reference>
<dbReference type="PANTHER" id="PTHR42718:SF39">
    <property type="entry name" value="ACTINORHODIN TRANSPORTER-RELATED"/>
    <property type="match status" value="1"/>
</dbReference>
<feature type="transmembrane region" description="Helical" evidence="5">
    <location>
        <begin position="117"/>
        <end position="142"/>
    </location>
</feature>
<dbReference type="InterPro" id="IPR036259">
    <property type="entry name" value="MFS_trans_sf"/>
</dbReference>
<dbReference type="EMBL" id="CP053892">
    <property type="protein sequence ID" value="QKG22883.1"/>
    <property type="molecule type" value="Genomic_DNA"/>
</dbReference>
<feature type="transmembrane region" description="Helical" evidence="5">
    <location>
        <begin position="347"/>
        <end position="367"/>
    </location>
</feature>
<evidence type="ECO:0000313" key="8">
    <source>
        <dbReference type="Proteomes" id="UP000501240"/>
    </source>
</evidence>
<dbReference type="Gene3D" id="1.20.1250.20">
    <property type="entry name" value="MFS general substrate transporter like domains"/>
    <property type="match status" value="1"/>
</dbReference>
<dbReference type="CDD" id="cd17321">
    <property type="entry name" value="MFS_MMR_MDR_like"/>
    <property type="match status" value="1"/>
</dbReference>